<organism evidence="3 4">
    <name type="scientific">Lactiplantibacillus dongliensis</name>
    <dbReference type="NCBI Taxonomy" id="2559919"/>
    <lineage>
        <taxon>Bacteria</taxon>
        <taxon>Bacillati</taxon>
        <taxon>Bacillota</taxon>
        <taxon>Bacilli</taxon>
        <taxon>Lactobacillales</taxon>
        <taxon>Lactobacillaceae</taxon>
        <taxon>Lactiplantibacillus</taxon>
    </lineage>
</organism>
<keyword evidence="2" id="KW-0812">Transmembrane</keyword>
<accession>A0ABW1R3W8</accession>
<evidence type="ECO:0008006" key="5">
    <source>
        <dbReference type="Google" id="ProtNLM"/>
    </source>
</evidence>
<dbReference type="Proteomes" id="UP001596253">
    <property type="component" value="Unassembled WGS sequence"/>
</dbReference>
<dbReference type="EMBL" id="JBHSSD010000026">
    <property type="protein sequence ID" value="MFC6164205.1"/>
    <property type="molecule type" value="Genomic_DNA"/>
</dbReference>
<name>A0ABW1R3W8_9LACO</name>
<evidence type="ECO:0000313" key="3">
    <source>
        <dbReference type="EMBL" id="MFC6164205.1"/>
    </source>
</evidence>
<sequence length="305" mass="34195">MKKGLWILWVLLGMGLCAMIFLVGLFWMGASSDNQTQPTTASSHAAVSSSSSSSSVSTASSVGSSSTAVTSTARETKDVKPLNHELVRTLDSMEGKKAIEDPKTIDNSEVTYSRFYQTDDQWYWELTSAKRGTIEKGRILSDQGKTDGMEWYLNMASVTQNGQHYTLKFVGANDLLYTVETNFQHLKGVYHFGDDGIDQKEKVLGQFTDTATEESSTRNNDEVTYSKFFEADDGWHWRLWSNERGTIEEARVQSRTNDGYSTKLQMMSITAAPGQTYTLRLVDMDDGEYSVETSFQHIKGDYQIN</sequence>
<evidence type="ECO:0000256" key="1">
    <source>
        <dbReference type="SAM" id="MobiDB-lite"/>
    </source>
</evidence>
<protein>
    <recommendedName>
        <fullName evidence="5">Lipoprotein</fullName>
    </recommendedName>
</protein>
<dbReference type="RefSeq" id="WP_137640408.1">
    <property type="nucleotide sequence ID" value="NZ_BJDK01000019.1"/>
</dbReference>
<reference evidence="4" key="1">
    <citation type="journal article" date="2019" name="Int. J. Syst. Evol. Microbiol.">
        <title>The Global Catalogue of Microorganisms (GCM) 10K type strain sequencing project: providing services to taxonomists for standard genome sequencing and annotation.</title>
        <authorList>
            <consortium name="The Broad Institute Genomics Platform"/>
            <consortium name="The Broad Institute Genome Sequencing Center for Infectious Disease"/>
            <person name="Wu L."/>
            <person name="Ma J."/>
        </authorList>
    </citation>
    <scope>NUCLEOTIDE SEQUENCE [LARGE SCALE GENOMIC DNA]</scope>
    <source>
        <strain evidence="4">CCM 8932</strain>
    </source>
</reference>
<feature type="transmembrane region" description="Helical" evidence="2">
    <location>
        <begin position="6"/>
        <end position="27"/>
    </location>
</feature>
<evidence type="ECO:0000313" key="4">
    <source>
        <dbReference type="Proteomes" id="UP001596253"/>
    </source>
</evidence>
<comment type="caution">
    <text evidence="3">The sequence shown here is derived from an EMBL/GenBank/DDBJ whole genome shotgun (WGS) entry which is preliminary data.</text>
</comment>
<keyword evidence="4" id="KW-1185">Reference proteome</keyword>
<gene>
    <name evidence="3" type="ORF">ACFP3T_05915</name>
</gene>
<feature type="compositionally biased region" description="Low complexity" evidence="1">
    <location>
        <begin position="39"/>
        <end position="73"/>
    </location>
</feature>
<feature type="region of interest" description="Disordered" evidence="1">
    <location>
        <begin position="37"/>
        <end position="76"/>
    </location>
</feature>
<proteinExistence type="predicted"/>
<keyword evidence="2" id="KW-1133">Transmembrane helix</keyword>
<keyword evidence="2" id="KW-0472">Membrane</keyword>
<evidence type="ECO:0000256" key="2">
    <source>
        <dbReference type="SAM" id="Phobius"/>
    </source>
</evidence>